<evidence type="ECO:0000256" key="4">
    <source>
        <dbReference type="ARBA" id="ARBA00022801"/>
    </source>
</evidence>
<dbReference type="GO" id="GO:0006614">
    <property type="term" value="P:SRP-dependent cotranslational protein targeting to membrane"/>
    <property type="evidence" value="ECO:0007669"/>
    <property type="project" value="InterPro"/>
</dbReference>
<dbReference type="Pfam" id="PF02881">
    <property type="entry name" value="SRP54_N"/>
    <property type="match status" value="1"/>
</dbReference>
<dbReference type="KEGG" id="hsal:JMJ58_08020"/>
<dbReference type="InterPro" id="IPR027417">
    <property type="entry name" value="P-loop_NTPase"/>
</dbReference>
<keyword evidence="5 8" id="KW-0342">GTP-binding</keyword>
<dbReference type="HAMAP" id="MF_00920">
    <property type="entry name" value="FtsY"/>
    <property type="match status" value="1"/>
</dbReference>
<dbReference type="SUPFAM" id="SSF47364">
    <property type="entry name" value="Domain of the SRP/SRP receptor G-proteins"/>
    <property type="match status" value="1"/>
</dbReference>
<dbReference type="RefSeq" id="WP_204748975.1">
    <property type="nucleotide sequence ID" value="NZ_CP069188.1"/>
</dbReference>
<dbReference type="InterPro" id="IPR042101">
    <property type="entry name" value="SRP54_N_sf"/>
</dbReference>
<feature type="compositionally biased region" description="Low complexity" evidence="9">
    <location>
        <begin position="81"/>
        <end position="94"/>
    </location>
</feature>
<feature type="compositionally biased region" description="Low complexity" evidence="9">
    <location>
        <begin position="60"/>
        <end position="69"/>
    </location>
</feature>
<feature type="compositionally biased region" description="Low complexity" evidence="9">
    <location>
        <begin position="102"/>
        <end position="133"/>
    </location>
</feature>
<keyword evidence="1 8" id="KW-1003">Cell membrane</keyword>
<gene>
    <name evidence="8 11" type="primary">ftsY</name>
    <name evidence="11" type="ORF">JMJ58_08020</name>
</gene>
<keyword evidence="4 8" id="KW-0378">Hydrolase</keyword>
<sequence>MFDNLKEKLGSFRKDAEEAAEENVEEVDEDELEEAQAEEIEAESEPAADAAEAREDDATTPDAPDTTGEPVDEPESELEAETAAPNETAAAGAEPEADEPEPASTPGAAEAADTAETAGAAEAADTAETAGAAETDDPSAAEPEPEVDSEPEPETETESEADEEESSGFDLKGIIKRGSEADEETDEAEDEPAADVKPADGAETELEAETASAETADAAEADALEDEEEDADADAEADADEESSSTGFGTKARSLVKGKFVIEEEDLEAPLHELEMALLSSDVEMGVTEEILDNLRDELVGETRSFTTSTGDVIEEALRDAIYDVISVGQFDFDERIAAADKPVTIVFTGVNGVGKTTSIAKLSRYFEERGYSTVTANGDTYRAGANEQIEQHAEALGTKLITHEQGGDPAAVLYDGVEYAEANDIDIVLGDTAGRLHTNEGLMDQLEKIDRVVGPDMTLFVDEAVAGQDAVNRAREFNEAAEIDGAILTKADADSNGGAAISIAHVTGKPILFLGVGQGYDDIDPFDPDEMVDRLLEDDE</sequence>
<dbReference type="GO" id="GO:0005737">
    <property type="term" value="C:cytoplasm"/>
    <property type="evidence" value="ECO:0007669"/>
    <property type="project" value="UniProtKB-SubCell"/>
</dbReference>
<dbReference type="Proteomes" id="UP000637819">
    <property type="component" value="Chromosome"/>
</dbReference>
<dbReference type="InterPro" id="IPR000897">
    <property type="entry name" value="SRP54_GTPase_dom"/>
</dbReference>
<dbReference type="AlphaFoldDB" id="A0A8T8E5Q7"/>
<dbReference type="PROSITE" id="PS00300">
    <property type="entry name" value="SRP54"/>
    <property type="match status" value="1"/>
</dbReference>
<reference evidence="11 12" key="1">
    <citation type="submission" date="2021-01" db="EMBL/GenBank/DDBJ databases">
        <title>Genome Sequence and Methylation Pattern of Haloterrigena salifodinae BOL5-1, An Extremely Halophilic Archaeon from a Bolivian Salt Mine.</title>
        <authorList>
            <person name="DasSarma P."/>
            <person name="Anton B.P."/>
            <person name="DasSarma S.L."/>
            <person name="von Ehrenheim H.A.L."/>
            <person name="Martinez F.L."/>
            <person name="Guzman D."/>
            <person name="Roberts R.J."/>
            <person name="DasSarma S."/>
        </authorList>
    </citation>
    <scope>NUCLEOTIDE SEQUENCE [LARGE SCALE GENOMIC DNA]</scope>
    <source>
        <strain evidence="11 12">BOL5-1</strain>
    </source>
</reference>
<dbReference type="OrthoDB" id="372188at2157"/>
<dbReference type="GeneID" id="62875062"/>
<evidence type="ECO:0000313" key="12">
    <source>
        <dbReference type="Proteomes" id="UP000637819"/>
    </source>
</evidence>
<feature type="compositionally biased region" description="Acidic residues" evidence="9">
    <location>
        <begin position="181"/>
        <end position="193"/>
    </location>
</feature>
<dbReference type="GO" id="GO:0005047">
    <property type="term" value="F:signal recognition particle binding"/>
    <property type="evidence" value="ECO:0007669"/>
    <property type="project" value="TreeGrafter"/>
</dbReference>
<dbReference type="InterPro" id="IPR004390">
    <property type="entry name" value="SR_rcpt_FtsY"/>
</dbReference>
<dbReference type="SMART" id="SM00382">
    <property type="entry name" value="AAA"/>
    <property type="match status" value="1"/>
</dbReference>
<evidence type="ECO:0000256" key="2">
    <source>
        <dbReference type="ARBA" id="ARBA00022490"/>
    </source>
</evidence>
<comment type="subunit">
    <text evidence="8">Part of the signal recognition particle protein translocation system, which is composed of SRP and FtsY.</text>
</comment>
<keyword evidence="7 8" id="KW-0675">Receptor</keyword>
<dbReference type="Gene3D" id="3.40.50.300">
    <property type="entry name" value="P-loop containing nucleotide triphosphate hydrolases"/>
    <property type="match status" value="1"/>
</dbReference>
<keyword evidence="12" id="KW-1185">Reference proteome</keyword>
<feature type="binding site" evidence="8">
    <location>
        <begin position="350"/>
        <end position="357"/>
    </location>
    <ligand>
        <name>GTP</name>
        <dbReference type="ChEBI" id="CHEBI:37565"/>
    </ligand>
</feature>
<dbReference type="Pfam" id="PF00448">
    <property type="entry name" value="SRP54"/>
    <property type="match status" value="1"/>
</dbReference>
<evidence type="ECO:0000256" key="5">
    <source>
        <dbReference type="ARBA" id="ARBA00023134"/>
    </source>
</evidence>
<dbReference type="FunFam" id="3.40.50.300:FF:000566">
    <property type="entry name" value="Signal recognition particle receptor subunit alpha"/>
    <property type="match status" value="1"/>
</dbReference>
<dbReference type="PANTHER" id="PTHR43134:SF1">
    <property type="entry name" value="SIGNAL RECOGNITION PARTICLE RECEPTOR SUBUNIT ALPHA"/>
    <property type="match status" value="1"/>
</dbReference>
<evidence type="ECO:0000256" key="1">
    <source>
        <dbReference type="ARBA" id="ARBA00022475"/>
    </source>
</evidence>
<evidence type="ECO:0000256" key="8">
    <source>
        <dbReference type="HAMAP-Rule" id="MF_00920"/>
    </source>
</evidence>
<feature type="binding site" evidence="8">
    <location>
        <begin position="490"/>
        <end position="493"/>
    </location>
    <ligand>
        <name>GTP</name>
        <dbReference type="ChEBI" id="CHEBI:37565"/>
    </ligand>
</feature>
<dbReference type="EMBL" id="CP069188">
    <property type="protein sequence ID" value="QRV16800.1"/>
    <property type="molecule type" value="Genomic_DNA"/>
</dbReference>
<dbReference type="SMART" id="SM00963">
    <property type="entry name" value="SRP54_N"/>
    <property type="match status" value="1"/>
</dbReference>
<evidence type="ECO:0000256" key="3">
    <source>
        <dbReference type="ARBA" id="ARBA00022741"/>
    </source>
</evidence>
<dbReference type="NCBIfam" id="TIGR00064">
    <property type="entry name" value="ftsY"/>
    <property type="match status" value="1"/>
</dbReference>
<feature type="compositionally biased region" description="Acidic residues" evidence="9">
    <location>
        <begin position="134"/>
        <end position="167"/>
    </location>
</feature>
<dbReference type="GO" id="GO:0005525">
    <property type="term" value="F:GTP binding"/>
    <property type="evidence" value="ECO:0007669"/>
    <property type="project" value="UniProtKB-UniRule"/>
</dbReference>
<dbReference type="SUPFAM" id="SSF52540">
    <property type="entry name" value="P-loop containing nucleoside triphosphate hydrolases"/>
    <property type="match status" value="1"/>
</dbReference>
<dbReference type="InterPro" id="IPR036225">
    <property type="entry name" value="SRP/SRP_N"/>
</dbReference>
<dbReference type="Gene3D" id="1.20.120.140">
    <property type="entry name" value="Signal recognition particle SRP54, nucleotide-binding domain"/>
    <property type="match status" value="1"/>
</dbReference>
<evidence type="ECO:0000313" key="11">
    <source>
        <dbReference type="EMBL" id="QRV16800.1"/>
    </source>
</evidence>
<dbReference type="InterPro" id="IPR003593">
    <property type="entry name" value="AAA+_ATPase"/>
</dbReference>
<feature type="compositionally biased region" description="Basic and acidic residues" evidence="9">
    <location>
        <begin position="1"/>
        <end position="17"/>
    </location>
</feature>
<name>A0A8T8E5Q7_9EURY</name>
<dbReference type="PANTHER" id="PTHR43134">
    <property type="entry name" value="SIGNAL RECOGNITION PARTICLE RECEPTOR SUBUNIT ALPHA"/>
    <property type="match status" value="1"/>
</dbReference>
<feature type="region of interest" description="Disordered" evidence="9">
    <location>
        <begin position="1"/>
        <end position="249"/>
    </location>
</feature>
<dbReference type="GO" id="GO:0003924">
    <property type="term" value="F:GTPase activity"/>
    <property type="evidence" value="ECO:0007669"/>
    <property type="project" value="UniProtKB-UniRule"/>
</dbReference>
<feature type="compositionally biased region" description="Acidic residues" evidence="9">
    <location>
        <begin position="217"/>
        <end position="243"/>
    </location>
</feature>
<feature type="domain" description="SRP54-type proteins GTP-binding" evidence="10">
    <location>
        <begin position="511"/>
        <end position="524"/>
    </location>
</feature>
<dbReference type="EC" id="3.6.5.4" evidence="8"/>
<comment type="catalytic activity">
    <reaction evidence="8">
        <text>GTP + H2O = GDP + phosphate + H(+)</text>
        <dbReference type="Rhea" id="RHEA:19669"/>
        <dbReference type="ChEBI" id="CHEBI:15377"/>
        <dbReference type="ChEBI" id="CHEBI:15378"/>
        <dbReference type="ChEBI" id="CHEBI:37565"/>
        <dbReference type="ChEBI" id="CHEBI:43474"/>
        <dbReference type="ChEBI" id="CHEBI:58189"/>
        <dbReference type="EC" id="3.6.5.4"/>
    </reaction>
</comment>
<organism evidence="11 12">
    <name type="scientific">Haloterrigena salifodinae</name>
    <dbReference type="NCBI Taxonomy" id="2675099"/>
    <lineage>
        <taxon>Archaea</taxon>
        <taxon>Methanobacteriati</taxon>
        <taxon>Methanobacteriota</taxon>
        <taxon>Stenosarchaea group</taxon>
        <taxon>Halobacteria</taxon>
        <taxon>Halobacteriales</taxon>
        <taxon>Natrialbaceae</taxon>
        <taxon>Haloterrigena</taxon>
    </lineage>
</organism>
<comment type="function">
    <text evidence="8">Involved in targeting and insertion of nascent membrane proteins into the cytoplasmic membrane. Acts as a receptor for the complex formed by the signal recognition particle (SRP) and the ribosome-nascent chain (RNC).</text>
</comment>
<dbReference type="GO" id="GO:0005886">
    <property type="term" value="C:plasma membrane"/>
    <property type="evidence" value="ECO:0007669"/>
    <property type="project" value="UniProtKB-SubCell"/>
</dbReference>
<evidence type="ECO:0000259" key="10">
    <source>
        <dbReference type="PROSITE" id="PS00300"/>
    </source>
</evidence>
<evidence type="ECO:0000256" key="9">
    <source>
        <dbReference type="SAM" id="MobiDB-lite"/>
    </source>
</evidence>
<keyword evidence="2 8" id="KW-0963">Cytoplasm</keyword>
<keyword evidence="6 8" id="KW-0472">Membrane</keyword>
<evidence type="ECO:0000256" key="6">
    <source>
        <dbReference type="ARBA" id="ARBA00023136"/>
    </source>
</evidence>
<comment type="subcellular location">
    <subcellularLocation>
        <location evidence="8">Cell membrane</location>
        <topology evidence="8">Peripheral membrane protein</topology>
        <orientation evidence="8">Cytoplasmic side</orientation>
    </subcellularLocation>
    <subcellularLocation>
        <location evidence="8">Cytoplasm</location>
    </subcellularLocation>
</comment>
<accession>A0A8T8E5Q7</accession>
<feature type="compositionally biased region" description="Acidic residues" evidence="9">
    <location>
        <begin position="70"/>
        <end position="80"/>
    </location>
</feature>
<protein>
    <recommendedName>
        <fullName evidence="8">Signal recognition particle receptor FtsY</fullName>
        <shortName evidence="8">SRP receptor</shortName>
        <ecNumber evidence="8">3.6.5.4</ecNumber>
    </recommendedName>
</protein>
<feature type="binding site" evidence="8">
    <location>
        <begin position="432"/>
        <end position="436"/>
    </location>
    <ligand>
        <name>GTP</name>
        <dbReference type="ChEBI" id="CHEBI:37565"/>
    </ligand>
</feature>
<evidence type="ECO:0000256" key="7">
    <source>
        <dbReference type="ARBA" id="ARBA00023170"/>
    </source>
</evidence>
<proteinExistence type="inferred from homology"/>
<dbReference type="InterPro" id="IPR013822">
    <property type="entry name" value="Signal_recog_particl_SRP54_hlx"/>
</dbReference>
<keyword evidence="3 8" id="KW-0547">Nucleotide-binding</keyword>
<feature type="compositionally biased region" description="Acidic residues" evidence="9">
    <location>
        <begin position="18"/>
        <end position="46"/>
    </location>
</feature>
<comment type="similarity">
    <text evidence="8">Belongs to the GTP-binding SRP family. FtsY subfamily.</text>
</comment>
<dbReference type="SMART" id="SM00962">
    <property type="entry name" value="SRP54"/>
    <property type="match status" value="1"/>
</dbReference>